<dbReference type="InterPro" id="IPR016181">
    <property type="entry name" value="Acyl_CoA_acyltransferase"/>
</dbReference>
<feature type="compositionally biased region" description="Polar residues" evidence="3">
    <location>
        <begin position="1"/>
        <end position="20"/>
    </location>
</feature>
<evidence type="ECO:0000313" key="5">
    <source>
        <dbReference type="EMBL" id="KAK2597293.1"/>
    </source>
</evidence>
<dbReference type="EMBL" id="JASWJB010000108">
    <property type="protein sequence ID" value="KAK2597293.1"/>
    <property type="molecule type" value="Genomic_DNA"/>
</dbReference>
<protein>
    <recommendedName>
        <fullName evidence="4">N-acetyltransferase domain-containing protein</fullName>
    </recommendedName>
</protein>
<dbReference type="InterPro" id="IPR000182">
    <property type="entry name" value="GNAT_dom"/>
</dbReference>
<dbReference type="Pfam" id="PF00583">
    <property type="entry name" value="Acetyltransf_1"/>
    <property type="match status" value="1"/>
</dbReference>
<dbReference type="AlphaFoldDB" id="A0AAJ0CR62"/>
<dbReference type="Gene3D" id="3.40.630.30">
    <property type="match status" value="1"/>
</dbReference>
<dbReference type="PROSITE" id="PS51186">
    <property type="entry name" value="GNAT"/>
    <property type="match status" value="1"/>
</dbReference>
<keyword evidence="2" id="KW-0012">Acyltransferase</keyword>
<keyword evidence="6" id="KW-1185">Reference proteome</keyword>
<dbReference type="PANTHER" id="PTHR42919">
    <property type="entry name" value="N-ALPHA-ACETYLTRANSFERASE"/>
    <property type="match status" value="1"/>
</dbReference>
<reference evidence="5" key="1">
    <citation type="submission" date="2023-06" db="EMBL/GenBank/DDBJ databases">
        <title>Conoideocrella luteorostrata (Hypocreales: Clavicipitaceae), a potential biocontrol fungus for elongate hemlock scale in United States Christmas tree production areas.</title>
        <authorList>
            <person name="Barrett H."/>
            <person name="Lovett B."/>
            <person name="Macias A.M."/>
            <person name="Stajich J.E."/>
            <person name="Kasson M.T."/>
        </authorList>
    </citation>
    <scope>NUCLEOTIDE SEQUENCE</scope>
    <source>
        <strain evidence="5">ARSEF 14590</strain>
    </source>
</reference>
<organism evidence="5 6">
    <name type="scientific">Conoideocrella luteorostrata</name>
    <dbReference type="NCBI Taxonomy" id="1105319"/>
    <lineage>
        <taxon>Eukaryota</taxon>
        <taxon>Fungi</taxon>
        <taxon>Dikarya</taxon>
        <taxon>Ascomycota</taxon>
        <taxon>Pezizomycotina</taxon>
        <taxon>Sordariomycetes</taxon>
        <taxon>Hypocreomycetidae</taxon>
        <taxon>Hypocreales</taxon>
        <taxon>Clavicipitaceae</taxon>
        <taxon>Conoideocrella</taxon>
    </lineage>
</organism>
<accession>A0AAJ0CR62</accession>
<dbReference type="GO" id="GO:0016747">
    <property type="term" value="F:acyltransferase activity, transferring groups other than amino-acyl groups"/>
    <property type="evidence" value="ECO:0007669"/>
    <property type="project" value="InterPro"/>
</dbReference>
<dbReference type="GO" id="GO:0031415">
    <property type="term" value="C:NatA complex"/>
    <property type="evidence" value="ECO:0007669"/>
    <property type="project" value="TreeGrafter"/>
</dbReference>
<comment type="caution">
    <text evidence="5">The sequence shown here is derived from an EMBL/GenBank/DDBJ whole genome shotgun (WGS) entry which is preliminary data.</text>
</comment>
<feature type="compositionally biased region" description="Pro residues" evidence="3">
    <location>
        <begin position="267"/>
        <end position="276"/>
    </location>
</feature>
<proteinExistence type="predicted"/>
<dbReference type="GO" id="GO:0007064">
    <property type="term" value="P:mitotic sister chromatid cohesion"/>
    <property type="evidence" value="ECO:0007669"/>
    <property type="project" value="TreeGrafter"/>
</dbReference>
<dbReference type="PANTHER" id="PTHR42919:SF8">
    <property type="entry name" value="N-ALPHA-ACETYLTRANSFERASE 50"/>
    <property type="match status" value="1"/>
</dbReference>
<evidence type="ECO:0000313" key="6">
    <source>
        <dbReference type="Proteomes" id="UP001251528"/>
    </source>
</evidence>
<evidence type="ECO:0000256" key="1">
    <source>
        <dbReference type="ARBA" id="ARBA00022679"/>
    </source>
</evidence>
<dbReference type="SUPFAM" id="SSF55729">
    <property type="entry name" value="Acyl-CoA N-acyltransferases (Nat)"/>
    <property type="match status" value="1"/>
</dbReference>
<sequence length="349" mass="37676">MSLPTTKPSQPSIRSFFTNTPKYAPPPSQKPPAHIAICPQSSETASPPAPPPQPRSAAPIDVAIPPQATIRPITATDIAPLRRITSLLLQVSYPDSFFQYAIANPFSRVITWTYKDESPKIIGGIVCRVEPALDNDAPTVPQNLYVRSLCLLSPYRSMGLANAALQHVLAAVHANASFNVKAVTAHVWTENEEGLRWYEGRGFTRDKEPLRGYYFKLRPDTAWLVRKEISAASNGTCNGTTISSPETREASSRTVPISTTAAVVNLPTPPSPPPPMSGTTSRPKASSGQSYQNQRPDMEWNDLPADMAPPLAALRNTGSESASATSSRSSSVAPRKKKDRSYPAAAFGN</sequence>
<dbReference type="InterPro" id="IPR051556">
    <property type="entry name" value="N-term/lysine_N-AcTrnsfr"/>
</dbReference>
<keyword evidence="1" id="KW-0808">Transferase</keyword>
<evidence type="ECO:0000259" key="4">
    <source>
        <dbReference type="PROSITE" id="PS51186"/>
    </source>
</evidence>
<feature type="region of interest" description="Disordered" evidence="3">
    <location>
        <begin position="234"/>
        <end position="349"/>
    </location>
</feature>
<feature type="compositionally biased region" description="Polar residues" evidence="3">
    <location>
        <begin position="252"/>
        <end position="262"/>
    </location>
</feature>
<feature type="compositionally biased region" description="Low complexity" evidence="3">
    <location>
        <begin position="302"/>
        <end position="333"/>
    </location>
</feature>
<evidence type="ECO:0000256" key="3">
    <source>
        <dbReference type="SAM" id="MobiDB-lite"/>
    </source>
</evidence>
<feature type="domain" description="N-acetyltransferase" evidence="4">
    <location>
        <begin position="68"/>
        <end position="230"/>
    </location>
</feature>
<feature type="region of interest" description="Disordered" evidence="3">
    <location>
        <begin position="1"/>
        <end position="59"/>
    </location>
</feature>
<evidence type="ECO:0000256" key="2">
    <source>
        <dbReference type="ARBA" id="ARBA00023315"/>
    </source>
</evidence>
<feature type="compositionally biased region" description="Polar residues" evidence="3">
    <location>
        <begin position="284"/>
        <end position="295"/>
    </location>
</feature>
<name>A0AAJ0CR62_9HYPO</name>
<gene>
    <name evidence="5" type="ORF">QQS21_006067</name>
</gene>
<feature type="compositionally biased region" description="Polar residues" evidence="3">
    <location>
        <begin position="234"/>
        <end position="245"/>
    </location>
</feature>
<dbReference type="Proteomes" id="UP001251528">
    <property type="component" value="Unassembled WGS sequence"/>
</dbReference>